<dbReference type="OrthoDB" id="8904098at2759"/>
<dbReference type="PANTHER" id="PTHR11654">
    <property type="entry name" value="OLIGOPEPTIDE TRANSPORTER-RELATED"/>
    <property type="match status" value="1"/>
</dbReference>
<keyword evidence="9" id="KW-1185">Reference proteome</keyword>
<evidence type="ECO:0000256" key="1">
    <source>
        <dbReference type="ARBA" id="ARBA00004141"/>
    </source>
</evidence>
<dbReference type="Gene3D" id="1.20.1250.20">
    <property type="entry name" value="MFS general substrate transporter like domains"/>
    <property type="match status" value="1"/>
</dbReference>
<evidence type="ECO:0000256" key="4">
    <source>
        <dbReference type="ARBA" id="ARBA00022989"/>
    </source>
</evidence>
<comment type="similarity">
    <text evidence="6">Belongs to the major facilitator superfamily. Phosphate:H(+) symporter (TC 2.A.1.9) family.</text>
</comment>
<evidence type="ECO:0000256" key="5">
    <source>
        <dbReference type="ARBA" id="ARBA00023136"/>
    </source>
</evidence>
<evidence type="ECO:0000313" key="8">
    <source>
        <dbReference type="EMBL" id="GER46867.1"/>
    </source>
</evidence>
<dbReference type="GO" id="GO:0016020">
    <property type="term" value="C:membrane"/>
    <property type="evidence" value="ECO:0007669"/>
    <property type="project" value="UniProtKB-SubCell"/>
</dbReference>
<name>A0A5A7QR20_STRAF</name>
<dbReference type="GO" id="GO:0022857">
    <property type="term" value="F:transmembrane transporter activity"/>
    <property type="evidence" value="ECO:0007669"/>
    <property type="project" value="InterPro"/>
</dbReference>
<reference evidence="9" key="1">
    <citation type="journal article" date="2019" name="Curr. Biol.">
        <title>Genome Sequence of Striga asiatica Provides Insight into the Evolution of Plant Parasitism.</title>
        <authorList>
            <person name="Yoshida S."/>
            <person name="Kim S."/>
            <person name="Wafula E.K."/>
            <person name="Tanskanen J."/>
            <person name="Kim Y.M."/>
            <person name="Honaas L."/>
            <person name="Yang Z."/>
            <person name="Spallek T."/>
            <person name="Conn C.E."/>
            <person name="Ichihashi Y."/>
            <person name="Cheong K."/>
            <person name="Cui S."/>
            <person name="Der J.P."/>
            <person name="Gundlach H."/>
            <person name="Jiao Y."/>
            <person name="Hori C."/>
            <person name="Ishida J.K."/>
            <person name="Kasahara H."/>
            <person name="Kiba T."/>
            <person name="Kim M.S."/>
            <person name="Koo N."/>
            <person name="Laohavisit A."/>
            <person name="Lee Y.H."/>
            <person name="Lumba S."/>
            <person name="McCourt P."/>
            <person name="Mortimer J.C."/>
            <person name="Mutuku J.M."/>
            <person name="Nomura T."/>
            <person name="Sasaki-Sekimoto Y."/>
            <person name="Seto Y."/>
            <person name="Wang Y."/>
            <person name="Wakatake T."/>
            <person name="Sakakibara H."/>
            <person name="Demura T."/>
            <person name="Yamaguchi S."/>
            <person name="Yoneyama K."/>
            <person name="Manabe R.I."/>
            <person name="Nelson D.C."/>
            <person name="Schulman A.H."/>
            <person name="Timko M.P."/>
            <person name="dePamphilis C.W."/>
            <person name="Choi D."/>
            <person name="Shirasu K."/>
        </authorList>
    </citation>
    <scope>NUCLEOTIDE SEQUENCE [LARGE SCALE GENOMIC DNA]</scope>
    <source>
        <strain evidence="9">cv. UVA1</strain>
    </source>
</reference>
<feature type="transmembrane region" description="Helical" evidence="7">
    <location>
        <begin position="52"/>
        <end position="71"/>
    </location>
</feature>
<protein>
    <submittedName>
        <fullName evidence="8">Major facilitator superfamily protein</fullName>
    </submittedName>
</protein>
<keyword evidence="5 7" id="KW-0472">Membrane</keyword>
<comment type="caution">
    <text evidence="8">The sequence shown here is derived from an EMBL/GenBank/DDBJ whole genome shotgun (WGS) entry which is preliminary data.</text>
</comment>
<gene>
    <name evidence="8" type="ORF">STAS_23918</name>
</gene>
<evidence type="ECO:0000256" key="3">
    <source>
        <dbReference type="ARBA" id="ARBA00022692"/>
    </source>
</evidence>
<accession>A0A5A7QR20</accession>
<dbReference type="AlphaFoldDB" id="A0A5A7QR20"/>
<proteinExistence type="inferred from homology"/>
<organism evidence="8 9">
    <name type="scientific">Striga asiatica</name>
    <name type="common">Asiatic witchweed</name>
    <name type="synonym">Buchnera asiatica</name>
    <dbReference type="NCBI Taxonomy" id="4170"/>
    <lineage>
        <taxon>Eukaryota</taxon>
        <taxon>Viridiplantae</taxon>
        <taxon>Streptophyta</taxon>
        <taxon>Embryophyta</taxon>
        <taxon>Tracheophyta</taxon>
        <taxon>Spermatophyta</taxon>
        <taxon>Magnoliopsida</taxon>
        <taxon>eudicotyledons</taxon>
        <taxon>Gunneridae</taxon>
        <taxon>Pentapetalae</taxon>
        <taxon>asterids</taxon>
        <taxon>lamiids</taxon>
        <taxon>Lamiales</taxon>
        <taxon>Orobanchaceae</taxon>
        <taxon>Buchnereae</taxon>
        <taxon>Striga</taxon>
    </lineage>
</organism>
<comment type="similarity">
    <text evidence="2">Belongs to the major facilitator superfamily. Proton-dependent oligopeptide transporter (POT/PTR) (TC 2.A.17) family.</text>
</comment>
<comment type="subcellular location">
    <subcellularLocation>
        <location evidence="1">Membrane</location>
        <topology evidence="1">Multi-pass membrane protein</topology>
    </subcellularLocation>
</comment>
<evidence type="ECO:0000256" key="7">
    <source>
        <dbReference type="SAM" id="Phobius"/>
    </source>
</evidence>
<evidence type="ECO:0000256" key="6">
    <source>
        <dbReference type="ARBA" id="ARBA00044504"/>
    </source>
</evidence>
<keyword evidence="3 7" id="KW-0812">Transmembrane</keyword>
<dbReference type="Proteomes" id="UP000325081">
    <property type="component" value="Unassembled WGS sequence"/>
</dbReference>
<dbReference type="InterPro" id="IPR000109">
    <property type="entry name" value="POT_fam"/>
</dbReference>
<evidence type="ECO:0000256" key="2">
    <source>
        <dbReference type="ARBA" id="ARBA00005982"/>
    </source>
</evidence>
<sequence length="140" mass="15492">MATAALIEHKRRNSPSKLSILWISPQYLIFGLSEMFTAVGLIEFFYKQSVQGMLSFLTAMTYCPYSFGFYLSSLLVSLVNRVCSGEEDMVGWGEMTSTGTGWTFSTGCWLHSASSTSSFTSFGRVGILAIHHCLLRSSKV</sequence>
<dbReference type="Pfam" id="PF00854">
    <property type="entry name" value="PTR2"/>
    <property type="match status" value="1"/>
</dbReference>
<dbReference type="InterPro" id="IPR036259">
    <property type="entry name" value="MFS_trans_sf"/>
</dbReference>
<feature type="transmembrane region" description="Helical" evidence="7">
    <location>
        <begin position="20"/>
        <end position="46"/>
    </location>
</feature>
<keyword evidence="4 7" id="KW-1133">Transmembrane helix</keyword>
<evidence type="ECO:0000313" key="9">
    <source>
        <dbReference type="Proteomes" id="UP000325081"/>
    </source>
</evidence>
<dbReference type="EMBL" id="BKCP01007660">
    <property type="protein sequence ID" value="GER46867.1"/>
    <property type="molecule type" value="Genomic_DNA"/>
</dbReference>